<dbReference type="CDD" id="cd06173">
    <property type="entry name" value="MFS_MefA_like"/>
    <property type="match status" value="1"/>
</dbReference>
<keyword evidence="6 7" id="KW-0472">Membrane</keyword>
<feature type="transmembrane region" description="Helical" evidence="7">
    <location>
        <begin position="49"/>
        <end position="70"/>
    </location>
</feature>
<evidence type="ECO:0000256" key="4">
    <source>
        <dbReference type="ARBA" id="ARBA00022692"/>
    </source>
</evidence>
<keyword evidence="4 7" id="KW-0812">Transmembrane</keyword>
<accession>A0A7G5MYL3</accession>
<dbReference type="SUPFAM" id="SSF103473">
    <property type="entry name" value="MFS general substrate transporter"/>
    <property type="match status" value="1"/>
</dbReference>
<evidence type="ECO:0000256" key="6">
    <source>
        <dbReference type="ARBA" id="ARBA00023136"/>
    </source>
</evidence>
<dbReference type="InterPro" id="IPR036259">
    <property type="entry name" value="MFS_trans_sf"/>
</dbReference>
<sequence length="440" mass="48050">MKKRNNVKALFEGLHTFILLWATQALSALGSSMTSYALVIWSYQQTGSALSTSLLAICSYAPYVLLSIFAGALSDRWNKKHTMLVCDTIAAVSTAAVFYLLRAGSLEIWHLYFINGLNGLMNTIQQPASDVAVSLLTPKKQYQRVSGMRSFSNSLITVLNPIAAMTVMSFWGIGAVIAIDLTTFAAAFFTLAFFIRIPENRPVSGGRPGSLIKAAGEGLGYMRENRGILDLILFLAAINLVASMYDAALPAMLLSRNGGSKMALGWVNACGGIANLAGSIWVSMSAPPKSRMRIICNSLLFSMSTENFFLAFGKSTQVWCLGAVLGWLFIPFMSANMDVLIRSHTPLEIQGRVYSVRNTLQFFTIPVGYLLGGLFVDKVFEPIMGTQASGSYLVRAFGSGKGSGAAMLFFFLGIAGVLICLYFRKDRHLWELEEERRGQK</sequence>
<dbReference type="AlphaFoldDB" id="A0A7G5MYL3"/>
<evidence type="ECO:0000256" key="2">
    <source>
        <dbReference type="ARBA" id="ARBA00022448"/>
    </source>
</evidence>
<comment type="subcellular location">
    <subcellularLocation>
        <location evidence="1">Cell membrane</location>
        <topology evidence="1">Multi-pass membrane protein</topology>
    </subcellularLocation>
</comment>
<gene>
    <name evidence="8" type="ORF">E5259_20025</name>
</gene>
<dbReference type="Pfam" id="PF07690">
    <property type="entry name" value="MFS_1"/>
    <property type="match status" value="1"/>
</dbReference>
<feature type="transmembrane region" description="Helical" evidence="7">
    <location>
        <begin position="82"/>
        <end position="101"/>
    </location>
</feature>
<dbReference type="GO" id="GO:0005886">
    <property type="term" value="C:plasma membrane"/>
    <property type="evidence" value="ECO:0007669"/>
    <property type="project" value="UniProtKB-SubCell"/>
</dbReference>
<reference evidence="8 9" key="1">
    <citation type="submission" date="2019-04" db="EMBL/GenBank/DDBJ databases">
        <authorList>
            <person name="Schori C."/>
            <person name="Ahrens C."/>
        </authorList>
    </citation>
    <scope>NUCLEOTIDE SEQUENCE [LARGE SCALE GENOMIC DNA]</scope>
    <source>
        <strain evidence="8 9">DSM 2950</strain>
    </source>
</reference>
<dbReference type="InterPro" id="IPR011701">
    <property type="entry name" value="MFS"/>
</dbReference>
<feature type="transmembrane region" description="Helical" evidence="7">
    <location>
        <begin position="318"/>
        <end position="341"/>
    </location>
</feature>
<evidence type="ECO:0000256" key="5">
    <source>
        <dbReference type="ARBA" id="ARBA00022989"/>
    </source>
</evidence>
<dbReference type="GO" id="GO:0022857">
    <property type="term" value="F:transmembrane transporter activity"/>
    <property type="evidence" value="ECO:0007669"/>
    <property type="project" value="InterPro"/>
</dbReference>
<feature type="transmembrane region" description="Helical" evidence="7">
    <location>
        <begin position="263"/>
        <end position="282"/>
    </location>
</feature>
<feature type="transmembrane region" description="Helical" evidence="7">
    <location>
        <begin position="170"/>
        <end position="195"/>
    </location>
</feature>
<evidence type="ECO:0000313" key="8">
    <source>
        <dbReference type="EMBL" id="QMW79706.1"/>
    </source>
</evidence>
<keyword evidence="5 7" id="KW-1133">Transmembrane helix</keyword>
<dbReference type="Proteomes" id="UP000515789">
    <property type="component" value="Chromosome"/>
</dbReference>
<feature type="transmembrane region" description="Helical" evidence="7">
    <location>
        <begin position="231"/>
        <end position="251"/>
    </location>
</feature>
<name>A0A7G5MYL3_9FIRM</name>
<dbReference type="EMBL" id="CP039126">
    <property type="protein sequence ID" value="QMW79706.1"/>
    <property type="molecule type" value="Genomic_DNA"/>
</dbReference>
<dbReference type="RefSeq" id="WP_018593575.1">
    <property type="nucleotide sequence ID" value="NZ_AP031416.1"/>
</dbReference>
<dbReference type="PANTHER" id="PTHR43266">
    <property type="entry name" value="MACROLIDE-EFFLUX PROTEIN"/>
    <property type="match status" value="1"/>
</dbReference>
<dbReference type="Gene3D" id="1.20.1250.20">
    <property type="entry name" value="MFS general substrate transporter like domains"/>
    <property type="match status" value="1"/>
</dbReference>
<evidence type="ECO:0000256" key="3">
    <source>
        <dbReference type="ARBA" id="ARBA00022475"/>
    </source>
</evidence>
<evidence type="ECO:0000256" key="7">
    <source>
        <dbReference type="SAM" id="Phobius"/>
    </source>
</evidence>
<protein>
    <submittedName>
        <fullName evidence="8">MFS transporter</fullName>
    </submittedName>
</protein>
<dbReference type="GeneID" id="75054930"/>
<feature type="transmembrane region" description="Helical" evidence="7">
    <location>
        <begin position="362"/>
        <end position="384"/>
    </location>
</feature>
<proteinExistence type="predicted"/>
<evidence type="ECO:0000256" key="1">
    <source>
        <dbReference type="ARBA" id="ARBA00004651"/>
    </source>
</evidence>
<keyword evidence="3" id="KW-1003">Cell membrane</keyword>
<feature type="transmembrane region" description="Helical" evidence="7">
    <location>
        <begin position="294"/>
        <end position="312"/>
    </location>
</feature>
<feature type="transmembrane region" description="Helical" evidence="7">
    <location>
        <begin position="404"/>
        <end position="423"/>
    </location>
</feature>
<dbReference type="PANTHER" id="PTHR43266:SF10">
    <property type="entry name" value="BACILYSIN EXPORTER BACE-RELATED"/>
    <property type="match status" value="1"/>
</dbReference>
<evidence type="ECO:0000313" key="9">
    <source>
        <dbReference type="Proteomes" id="UP000515789"/>
    </source>
</evidence>
<organism evidence="8 9">
    <name type="scientific">Blautia producta</name>
    <dbReference type="NCBI Taxonomy" id="33035"/>
    <lineage>
        <taxon>Bacteria</taxon>
        <taxon>Bacillati</taxon>
        <taxon>Bacillota</taxon>
        <taxon>Clostridia</taxon>
        <taxon>Lachnospirales</taxon>
        <taxon>Lachnospiraceae</taxon>
        <taxon>Blautia</taxon>
    </lineage>
</organism>
<keyword evidence="2" id="KW-0813">Transport</keyword>